<sequence>MMKKLMALAWFFVFLISTEVDTSFGEGSSRLSFRKNPQNLEHSQYVTVIGCNNDCDTTCCSCNIEKQPPLCELCCQEEP</sequence>
<organism evidence="1 2">
    <name type="scientific">Pistacia atlantica</name>
    <dbReference type="NCBI Taxonomy" id="434234"/>
    <lineage>
        <taxon>Eukaryota</taxon>
        <taxon>Viridiplantae</taxon>
        <taxon>Streptophyta</taxon>
        <taxon>Embryophyta</taxon>
        <taxon>Tracheophyta</taxon>
        <taxon>Spermatophyta</taxon>
        <taxon>Magnoliopsida</taxon>
        <taxon>eudicotyledons</taxon>
        <taxon>Gunneridae</taxon>
        <taxon>Pentapetalae</taxon>
        <taxon>rosids</taxon>
        <taxon>malvids</taxon>
        <taxon>Sapindales</taxon>
        <taxon>Anacardiaceae</taxon>
        <taxon>Pistacia</taxon>
    </lineage>
</organism>
<proteinExistence type="predicted"/>
<keyword evidence="2" id="KW-1185">Reference proteome</keyword>
<protein>
    <submittedName>
        <fullName evidence="1">Uncharacterized protein</fullName>
    </submittedName>
</protein>
<comment type="caution">
    <text evidence="1">The sequence shown here is derived from an EMBL/GenBank/DDBJ whole genome shotgun (WGS) entry which is preliminary data.</text>
</comment>
<evidence type="ECO:0000313" key="1">
    <source>
        <dbReference type="EMBL" id="KAJ0111365.1"/>
    </source>
</evidence>
<accession>A0ACC1C6N8</accession>
<dbReference type="Proteomes" id="UP001164250">
    <property type="component" value="Chromosome 1"/>
</dbReference>
<reference evidence="2" key="1">
    <citation type="journal article" date="2023" name="G3 (Bethesda)">
        <title>Genome assembly and association tests identify interacting loci associated with vigor, precocity, and sex in interspecific pistachio rootstocks.</title>
        <authorList>
            <person name="Palmer W."/>
            <person name="Jacygrad E."/>
            <person name="Sagayaradj S."/>
            <person name="Cavanaugh K."/>
            <person name="Han R."/>
            <person name="Bertier L."/>
            <person name="Beede B."/>
            <person name="Kafkas S."/>
            <person name="Golino D."/>
            <person name="Preece J."/>
            <person name="Michelmore R."/>
        </authorList>
    </citation>
    <scope>NUCLEOTIDE SEQUENCE [LARGE SCALE GENOMIC DNA]</scope>
</reference>
<evidence type="ECO:0000313" key="2">
    <source>
        <dbReference type="Proteomes" id="UP001164250"/>
    </source>
</evidence>
<dbReference type="EMBL" id="CM047897">
    <property type="protein sequence ID" value="KAJ0111365.1"/>
    <property type="molecule type" value="Genomic_DNA"/>
</dbReference>
<name>A0ACC1C6N8_9ROSI</name>
<gene>
    <name evidence="1" type="ORF">Patl1_02915</name>
</gene>